<dbReference type="SUPFAM" id="SSF53448">
    <property type="entry name" value="Nucleotide-diphospho-sugar transferases"/>
    <property type="match status" value="1"/>
</dbReference>
<dbReference type="InterPro" id="IPR029044">
    <property type="entry name" value="Nucleotide-diphossugar_trans"/>
</dbReference>
<organism evidence="3 4">
    <name type="scientific">Paramicrobacterium chengjingii</name>
    <dbReference type="NCBI Taxonomy" id="2769067"/>
    <lineage>
        <taxon>Bacteria</taxon>
        <taxon>Bacillati</taxon>
        <taxon>Actinomycetota</taxon>
        <taxon>Actinomycetes</taxon>
        <taxon>Micrococcales</taxon>
        <taxon>Microbacteriaceae</taxon>
        <taxon>Paramicrobacterium</taxon>
    </lineage>
</organism>
<accession>A0ABX6YKW1</accession>
<reference evidence="3 4" key="1">
    <citation type="submission" date="2020-12" db="EMBL/GenBank/DDBJ databases">
        <title>Microbacterium sp. HY060.</title>
        <authorList>
            <person name="Zhou J."/>
        </authorList>
    </citation>
    <scope>NUCLEOTIDE SEQUENCE [LARGE SCALE GENOMIC DNA]</scope>
    <source>
        <strain evidence="3 4">HY60</strain>
    </source>
</reference>
<dbReference type="EMBL" id="CP061169">
    <property type="protein sequence ID" value="QPZ39411.1"/>
    <property type="molecule type" value="Genomic_DNA"/>
</dbReference>
<dbReference type="Proteomes" id="UP000662814">
    <property type="component" value="Chromosome"/>
</dbReference>
<dbReference type="InterPro" id="IPR050088">
    <property type="entry name" value="IspD/TarI_cytidylyltransf_bact"/>
</dbReference>
<dbReference type="CDD" id="cd02516">
    <property type="entry name" value="CDP-ME_synthetase"/>
    <property type="match status" value="1"/>
</dbReference>
<name>A0ABX6YKW1_9MICO</name>
<gene>
    <name evidence="3" type="ORF">HCR76_04940</name>
</gene>
<dbReference type="InterPro" id="IPR034683">
    <property type="entry name" value="IspD/TarI"/>
</dbReference>
<dbReference type="PROSITE" id="PS01295">
    <property type="entry name" value="ISPD"/>
    <property type="match status" value="1"/>
</dbReference>
<proteinExistence type="predicted"/>
<evidence type="ECO:0000313" key="3">
    <source>
        <dbReference type="EMBL" id="QPZ39411.1"/>
    </source>
</evidence>
<keyword evidence="1" id="KW-0808">Transferase</keyword>
<evidence type="ECO:0000313" key="4">
    <source>
        <dbReference type="Proteomes" id="UP000662814"/>
    </source>
</evidence>
<dbReference type="RefSeq" id="WP_166988782.1">
    <property type="nucleotide sequence ID" value="NZ_CP061169.1"/>
</dbReference>
<keyword evidence="2 3" id="KW-0548">Nucleotidyltransferase</keyword>
<dbReference type="PANTHER" id="PTHR32125:SF4">
    <property type="entry name" value="2-C-METHYL-D-ERYTHRITOL 4-PHOSPHATE CYTIDYLYLTRANSFERASE, CHLOROPLASTIC"/>
    <property type="match status" value="1"/>
</dbReference>
<sequence>MRKNFTVSAIVNCAGKGIRFGSNKLLVDVGNQTVLEKTVRCFLLDFIDEVIVTVSAENHDIYHRILIDDAGLNVRLVVGAEERHLSAMNGLNATSGNFVVVHDGVRPFTTPDLVASVLDAAIENDAAMLGLPSTVQVKLVNDKQFITGSLERSHSWLGQTPQAFKRELLETAYEKAIADKYSLVSDDADLVAEYCGTSVKIIHGHVDNIKITTPQDLELARLIDVERTNTGSRTQH</sequence>
<keyword evidence="4" id="KW-1185">Reference proteome</keyword>
<evidence type="ECO:0000256" key="2">
    <source>
        <dbReference type="ARBA" id="ARBA00022695"/>
    </source>
</evidence>
<protein>
    <submittedName>
        <fullName evidence="3">2-C-methyl-D-erythritol 4-phosphate cytidylyltransferase</fullName>
    </submittedName>
</protein>
<dbReference type="Pfam" id="PF01128">
    <property type="entry name" value="IspD"/>
    <property type="match status" value="1"/>
</dbReference>
<dbReference type="GO" id="GO:0016779">
    <property type="term" value="F:nucleotidyltransferase activity"/>
    <property type="evidence" value="ECO:0007669"/>
    <property type="project" value="UniProtKB-KW"/>
</dbReference>
<evidence type="ECO:0000256" key="1">
    <source>
        <dbReference type="ARBA" id="ARBA00022679"/>
    </source>
</evidence>
<dbReference type="PANTHER" id="PTHR32125">
    <property type="entry name" value="2-C-METHYL-D-ERYTHRITOL 4-PHOSPHATE CYTIDYLYLTRANSFERASE, CHLOROPLASTIC"/>
    <property type="match status" value="1"/>
</dbReference>
<dbReference type="InterPro" id="IPR018294">
    <property type="entry name" value="ISPD_synthase_CS"/>
</dbReference>
<dbReference type="Gene3D" id="3.90.550.10">
    <property type="entry name" value="Spore Coat Polysaccharide Biosynthesis Protein SpsA, Chain A"/>
    <property type="match status" value="1"/>
</dbReference>